<protein>
    <recommendedName>
        <fullName evidence="1">O-acyltransferase WSD1 C-terminal domain-containing protein</fullName>
    </recommendedName>
</protein>
<feature type="domain" description="O-acyltransferase WSD1 C-terminal" evidence="1">
    <location>
        <begin position="20"/>
        <end position="101"/>
    </location>
</feature>
<dbReference type="EMBL" id="HBNS01003217">
    <property type="protein sequence ID" value="CAE4583179.1"/>
    <property type="molecule type" value="Transcribed_RNA"/>
</dbReference>
<proteinExistence type="predicted"/>
<name>A0A7S4QJ37_9STRA</name>
<accession>A0A7S4QJ37</accession>
<evidence type="ECO:0000313" key="2">
    <source>
        <dbReference type="EMBL" id="CAE4583179.1"/>
    </source>
</evidence>
<dbReference type="Pfam" id="PF06974">
    <property type="entry name" value="WS_DGAT_C"/>
    <property type="match status" value="1"/>
</dbReference>
<reference evidence="2" key="1">
    <citation type="submission" date="2021-01" db="EMBL/GenBank/DDBJ databases">
        <authorList>
            <person name="Corre E."/>
            <person name="Pelletier E."/>
            <person name="Niang G."/>
            <person name="Scheremetjew M."/>
            <person name="Finn R."/>
            <person name="Kale V."/>
            <person name="Holt S."/>
            <person name="Cochrane G."/>
            <person name="Meng A."/>
            <person name="Brown T."/>
            <person name="Cohen L."/>
        </authorList>
    </citation>
    <scope>NUCLEOTIDE SEQUENCE</scope>
    <source>
        <strain evidence="2">GSO104</strain>
    </source>
</reference>
<dbReference type="InterPro" id="IPR009721">
    <property type="entry name" value="O-acyltransferase_WSD1_C"/>
</dbReference>
<organism evidence="2">
    <name type="scientific">Ditylum brightwellii</name>
    <dbReference type="NCBI Taxonomy" id="49249"/>
    <lineage>
        <taxon>Eukaryota</taxon>
        <taxon>Sar</taxon>
        <taxon>Stramenopiles</taxon>
        <taxon>Ochrophyta</taxon>
        <taxon>Bacillariophyta</taxon>
        <taxon>Mediophyceae</taxon>
        <taxon>Lithodesmiophycidae</taxon>
        <taxon>Lithodesmiales</taxon>
        <taxon>Lithodesmiaceae</taxon>
        <taxon>Ditylum</taxon>
    </lineage>
</organism>
<evidence type="ECO:0000259" key="1">
    <source>
        <dbReference type="Pfam" id="PF06974"/>
    </source>
</evidence>
<sequence length="148" mass="15840">MIGMDSHLFVECLESALIFASVDNPKNFTLTMSSVKGPQDEFSIAGYAVDDFNFCTVANNGLNLGFLSYKGNAKISVCADKLIGMDSHLFVECLESAYDDICNGVDNASSEELKPPDLTPLSAKFLEIGLSCAVAGTVALLSIWLAKK</sequence>
<dbReference type="AlphaFoldDB" id="A0A7S4QJ37"/>
<gene>
    <name evidence="2" type="ORF">DBRI00130_LOCUS2604</name>
</gene>